<evidence type="ECO:0000313" key="3">
    <source>
        <dbReference type="EMBL" id="GCF08686.1"/>
    </source>
</evidence>
<feature type="domain" description="UspA" evidence="2">
    <location>
        <begin position="159"/>
        <end position="304"/>
    </location>
</feature>
<dbReference type="InterPro" id="IPR014729">
    <property type="entry name" value="Rossmann-like_a/b/a_fold"/>
</dbReference>
<dbReference type="OrthoDB" id="9808582at2"/>
<organism evidence="3 4">
    <name type="scientific">Dictyobacter arantiisoli</name>
    <dbReference type="NCBI Taxonomy" id="2014874"/>
    <lineage>
        <taxon>Bacteria</taxon>
        <taxon>Bacillati</taxon>
        <taxon>Chloroflexota</taxon>
        <taxon>Ktedonobacteria</taxon>
        <taxon>Ktedonobacterales</taxon>
        <taxon>Dictyobacteraceae</taxon>
        <taxon>Dictyobacter</taxon>
    </lineage>
</organism>
<dbReference type="InterPro" id="IPR006016">
    <property type="entry name" value="UspA"/>
</dbReference>
<protein>
    <submittedName>
        <fullName evidence="3">Universal stress protein UspA</fullName>
    </submittedName>
</protein>
<feature type="domain" description="UspA" evidence="2">
    <location>
        <begin position="2"/>
        <end position="141"/>
    </location>
</feature>
<comment type="similarity">
    <text evidence="1">Belongs to the universal stress protein A family.</text>
</comment>
<proteinExistence type="inferred from homology"/>
<accession>A0A5A5TC12</accession>
<dbReference type="PANTHER" id="PTHR46268">
    <property type="entry name" value="STRESS RESPONSE PROTEIN NHAX"/>
    <property type="match status" value="1"/>
</dbReference>
<dbReference type="CDD" id="cd00293">
    <property type="entry name" value="USP-like"/>
    <property type="match status" value="2"/>
</dbReference>
<dbReference type="EMBL" id="BIXY01000028">
    <property type="protein sequence ID" value="GCF08686.1"/>
    <property type="molecule type" value="Genomic_DNA"/>
</dbReference>
<dbReference type="RefSeq" id="WP_149401662.1">
    <property type="nucleotide sequence ID" value="NZ_BIXY01000028.1"/>
</dbReference>
<evidence type="ECO:0000313" key="4">
    <source>
        <dbReference type="Proteomes" id="UP000322530"/>
    </source>
</evidence>
<reference evidence="3 4" key="1">
    <citation type="submission" date="2019-01" db="EMBL/GenBank/DDBJ databases">
        <title>Draft genome sequence of Dictyobacter sp. Uno17.</title>
        <authorList>
            <person name="Wang C.M."/>
            <person name="Zheng Y."/>
            <person name="Sakai Y."/>
            <person name="Abe K."/>
            <person name="Yokota A."/>
            <person name="Yabe S."/>
        </authorList>
    </citation>
    <scope>NUCLEOTIDE SEQUENCE [LARGE SCALE GENOMIC DNA]</scope>
    <source>
        <strain evidence="3 4">Uno17</strain>
    </source>
</reference>
<dbReference type="InterPro" id="IPR006015">
    <property type="entry name" value="Universal_stress_UspA"/>
</dbReference>
<gene>
    <name evidence="3" type="ORF">KDI_22500</name>
</gene>
<keyword evidence="4" id="KW-1185">Reference proteome</keyword>
<name>A0A5A5TC12_9CHLR</name>
<comment type="caution">
    <text evidence="3">The sequence shown here is derived from an EMBL/GenBank/DDBJ whole genome shotgun (WGS) entry which is preliminary data.</text>
</comment>
<dbReference type="PRINTS" id="PR01438">
    <property type="entry name" value="UNVRSLSTRESS"/>
</dbReference>
<dbReference type="PANTHER" id="PTHR46268:SF6">
    <property type="entry name" value="UNIVERSAL STRESS PROTEIN UP12"/>
    <property type="match status" value="1"/>
</dbReference>
<evidence type="ECO:0000256" key="1">
    <source>
        <dbReference type="ARBA" id="ARBA00008791"/>
    </source>
</evidence>
<sequence length="327" mass="35197">MMFQRILVPLDGSKRAERLVPVALRLAHSNGGTIILLRVVNPNWPSFSQTTLSQDLSTNAKIDAENYLVALSQSKPFQGIHTEIVVPFGSEGATILTTAMQKHADSIVLNAHGYTGISRWSMGSVADKVTRCAEMPVLLFRDKGALPLGPHPDPVEPLRILVPLDGSPLALTALEPAAELVTALSASTNSALHLTLVIDDKNWLPSAKYYLQTIITKIKQREIAPIIARQHIAVTWSIAVNTDIADGIIRVAENGEDAENSGIFGGCDTIAMATHGLTGLPFWTLGSTTERVRAGTQLPMLIVRPAAAGKPLTMPHQYEPVPLTSET</sequence>
<dbReference type="Pfam" id="PF00582">
    <property type="entry name" value="Usp"/>
    <property type="match status" value="2"/>
</dbReference>
<dbReference type="SUPFAM" id="SSF52402">
    <property type="entry name" value="Adenine nucleotide alpha hydrolases-like"/>
    <property type="match status" value="2"/>
</dbReference>
<evidence type="ECO:0000259" key="2">
    <source>
        <dbReference type="Pfam" id="PF00582"/>
    </source>
</evidence>
<dbReference type="Gene3D" id="3.40.50.620">
    <property type="entry name" value="HUPs"/>
    <property type="match status" value="2"/>
</dbReference>
<dbReference type="AlphaFoldDB" id="A0A5A5TC12"/>
<dbReference type="Proteomes" id="UP000322530">
    <property type="component" value="Unassembled WGS sequence"/>
</dbReference>